<keyword evidence="7" id="KW-1185">Reference proteome</keyword>
<proteinExistence type="inferred from homology"/>
<dbReference type="CDD" id="cd00086">
    <property type="entry name" value="homeodomain"/>
    <property type="match status" value="1"/>
</dbReference>
<feature type="compositionally biased region" description="Polar residues" evidence="4">
    <location>
        <begin position="140"/>
        <end position="149"/>
    </location>
</feature>
<dbReference type="EMBL" id="LR901233">
    <property type="protein sequence ID" value="CAD7248121.1"/>
    <property type="molecule type" value="Genomic_DNA"/>
</dbReference>
<evidence type="ECO:0000256" key="3">
    <source>
        <dbReference type="PROSITE-ProRule" id="PRU00108"/>
    </source>
</evidence>
<keyword evidence="3" id="KW-0539">Nucleus</keyword>
<dbReference type="EMBL" id="CAJPEV010001716">
    <property type="protein sequence ID" value="CAG0893989.1"/>
    <property type="molecule type" value="Genomic_DNA"/>
</dbReference>
<dbReference type="OrthoDB" id="6159439at2759"/>
<sequence length="195" mass="22176">MWCKVWFQNRRAKWRKKEHTRKGPGRPAHNAHPVTCSGEPIPPEELVRKEKERREKKLRKQLEKQQKKLAAKGITTDLETLRKEWESKHAAGKKSGGNHHLLSSDNSTSEGFVDVVTNPDNEENDENDDDDDDDDLKKNSAFSAVRQEQNTITNSNNNNNSAPKSTTNSMSFSIDSLLRQQPSLVKSESRDSPSN</sequence>
<feature type="region of interest" description="Disordered" evidence="4">
    <location>
        <begin position="13"/>
        <end position="195"/>
    </location>
</feature>
<feature type="compositionally biased region" description="Low complexity" evidence="4">
    <location>
        <begin position="150"/>
        <end position="169"/>
    </location>
</feature>
<comment type="subcellular location">
    <subcellularLocation>
        <location evidence="1 3">Nucleus</location>
    </subcellularLocation>
</comment>
<reference evidence="6" key="1">
    <citation type="submission" date="2020-11" db="EMBL/GenBank/DDBJ databases">
        <authorList>
            <person name="Tran Van P."/>
        </authorList>
    </citation>
    <scope>NUCLEOTIDE SEQUENCE</scope>
</reference>
<dbReference type="GO" id="GO:0005634">
    <property type="term" value="C:nucleus"/>
    <property type="evidence" value="ECO:0007669"/>
    <property type="project" value="UniProtKB-SubCell"/>
</dbReference>
<evidence type="ECO:0000313" key="7">
    <source>
        <dbReference type="Proteomes" id="UP000677054"/>
    </source>
</evidence>
<feature type="compositionally biased region" description="Basic and acidic residues" evidence="4">
    <location>
        <begin position="79"/>
        <end position="89"/>
    </location>
</feature>
<dbReference type="GO" id="GO:1990837">
    <property type="term" value="F:sequence-specific double-stranded DNA binding"/>
    <property type="evidence" value="ECO:0007669"/>
    <property type="project" value="TreeGrafter"/>
</dbReference>
<accession>A0A7R8XDZ8</accession>
<protein>
    <recommendedName>
        <fullName evidence="5">Homeobox domain-containing protein</fullName>
    </recommendedName>
</protein>
<feature type="compositionally biased region" description="Polar residues" evidence="4">
    <location>
        <begin position="101"/>
        <end position="110"/>
    </location>
</feature>
<dbReference type="InterPro" id="IPR001356">
    <property type="entry name" value="HD"/>
</dbReference>
<keyword evidence="3" id="KW-0371">Homeobox</keyword>
<dbReference type="PROSITE" id="PS50071">
    <property type="entry name" value="HOMEOBOX_2"/>
    <property type="match status" value="1"/>
</dbReference>
<gene>
    <name evidence="6" type="ORF">DSTB1V02_LOCUS7942</name>
</gene>
<feature type="DNA-binding region" description="Homeobox" evidence="3">
    <location>
        <begin position="3"/>
        <end position="18"/>
    </location>
</feature>
<dbReference type="Proteomes" id="UP000677054">
    <property type="component" value="Unassembled WGS sequence"/>
</dbReference>
<evidence type="ECO:0000256" key="4">
    <source>
        <dbReference type="SAM" id="MobiDB-lite"/>
    </source>
</evidence>
<evidence type="ECO:0000256" key="2">
    <source>
        <dbReference type="ARBA" id="ARBA00038351"/>
    </source>
</evidence>
<dbReference type="InterPro" id="IPR009057">
    <property type="entry name" value="Homeodomain-like_sf"/>
</dbReference>
<feature type="compositionally biased region" description="Basic residues" evidence="4">
    <location>
        <begin position="13"/>
        <end position="24"/>
    </location>
</feature>
<feature type="domain" description="Homeobox" evidence="5">
    <location>
        <begin position="1"/>
        <end position="17"/>
    </location>
</feature>
<keyword evidence="3" id="KW-0238">DNA-binding</keyword>
<feature type="compositionally biased region" description="Acidic residues" evidence="4">
    <location>
        <begin position="120"/>
        <end position="134"/>
    </location>
</feature>
<evidence type="ECO:0000256" key="1">
    <source>
        <dbReference type="ARBA" id="ARBA00004123"/>
    </source>
</evidence>
<dbReference type="Gene3D" id="1.10.10.60">
    <property type="entry name" value="Homeodomain-like"/>
    <property type="match status" value="1"/>
</dbReference>
<name>A0A7R8XDZ8_9CRUS</name>
<dbReference type="GO" id="GO:0010468">
    <property type="term" value="P:regulation of gene expression"/>
    <property type="evidence" value="ECO:0007669"/>
    <property type="project" value="TreeGrafter"/>
</dbReference>
<evidence type="ECO:0000259" key="5">
    <source>
        <dbReference type="PROSITE" id="PS50071"/>
    </source>
</evidence>
<dbReference type="SUPFAM" id="SSF46689">
    <property type="entry name" value="Homeodomain-like"/>
    <property type="match status" value="1"/>
</dbReference>
<dbReference type="PANTHER" id="PTHR46799">
    <property type="entry name" value="HOMEOBOX PROTEIN UNC-4 HOMOLOG"/>
    <property type="match status" value="1"/>
</dbReference>
<feature type="compositionally biased region" description="Basic and acidic residues" evidence="4">
    <location>
        <begin position="45"/>
        <end position="66"/>
    </location>
</feature>
<dbReference type="AlphaFoldDB" id="A0A7R8XDZ8"/>
<evidence type="ECO:0000313" key="6">
    <source>
        <dbReference type="EMBL" id="CAD7248121.1"/>
    </source>
</evidence>
<feature type="compositionally biased region" description="Polar residues" evidence="4">
    <location>
        <begin position="170"/>
        <end position="186"/>
    </location>
</feature>
<dbReference type="PANTHER" id="PTHR46799:SF2">
    <property type="entry name" value="HOMEOBOX DOMAIN-CONTAINING PROTEIN"/>
    <property type="match status" value="1"/>
</dbReference>
<comment type="similarity">
    <text evidence="2">Belongs to the paired homeobox family. Unc-4 subfamily.</text>
</comment>
<organism evidence="6">
    <name type="scientific">Darwinula stevensoni</name>
    <dbReference type="NCBI Taxonomy" id="69355"/>
    <lineage>
        <taxon>Eukaryota</taxon>
        <taxon>Metazoa</taxon>
        <taxon>Ecdysozoa</taxon>
        <taxon>Arthropoda</taxon>
        <taxon>Crustacea</taxon>
        <taxon>Oligostraca</taxon>
        <taxon>Ostracoda</taxon>
        <taxon>Podocopa</taxon>
        <taxon>Podocopida</taxon>
        <taxon>Darwinulocopina</taxon>
        <taxon>Darwinuloidea</taxon>
        <taxon>Darwinulidae</taxon>
        <taxon>Darwinula</taxon>
    </lineage>
</organism>